<reference evidence="6 7" key="1">
    <citation type="submission" date="2019-02" db="EMBL/GenBank/DDBJ databases">
        <title>Deep-cultivation of Planctomycetes and their phenomic and genomic characterization uncovers novel biology.</title>
        <authorList>
            <person name="Wiegand S."/>
            <person name="Jogler M."/>
            <person name="Boedeker C."/>
            <person name="Pinto D."/>
            <person name="Vollmers J."/>
            <person name="Rivas-Marin E."/>
            <person name="Kohn T."/>
            <person name="Peeters S.H."/>
            <person name="Heuer A."/>
            <person name="Rast P."/>
            <person name="Oberbeckmann S."/>
            <person name="Bunk B."/>
            <person name="Jeske O."/>
            <person name="Meyerdierks A."/>
            <person name="Storesund J.E."/>
            <person name="Kallscheuer N."/>
            <person name="Luecker S."/>
            <person name="Lage O.M."/>
            <person name="Pohl T."/>
            <person name="Merkel B.J."/>
            <person name="Hornburger P."/>
            <person name="Mueller R.-W."/>
            <person name="Bruemmer F."/>
            <person name="Labrenz M."/>
            <person name="Spormann A.M."/>
            <person name="Op den Camp H."/>
            <person name="Overmann J."/>
            <person name="Amann R."/>
            <person name="Jetten M.S.M."/>
            <person name="Mascher T."/>
            <person name="Medema M.H."/>
            <person name="Devos D.P."/>
            <person name="Kaster A.-K."/>
            <person name="Ovreas L."/>
            <person name="Rohde M."/>
            <person name="Galperin M.Y."/>
            <person name="Jogler C."/>
        </authorList>
    </citation>
    <scope>NUCLEOTIDE SEQUENCE [LARGE SCALE GENOMIC DNA]</scope>
    <source>
        <strain evidence="6 7">SV_7m_r</strain>
    </source>
</reference>
<dbReference type="SUPFAM" id="SSF54373">
    <property type="entry name" value="FAD-linked reductases, C-terminal domain"/>
    <property type="match status" value="1"/>
</dbReference>
<keyword evidence="4 6" id="KW-0560">Oxidoreductase</keyword>
<dbReference type="InterPro" id="IPR036188">
    <property type="entry name" value="FAD/NAD-bd_sf"/>
</dbReference>
<dbReference type="GO" id="GO:0008115">
    <property type="term" value="F:sarcosine oxidase activity"/>
    <property type="evidence" value="ECO:0007669"/>
    <property type="project" value="UniProtKB-EC"/>
</dbReference>
<dbReference type="OrthoDB" id="9794226at2"/>
<accession>A0A517T1M0</accession>
<name>A0A517T1M0_9BACT</name>
<evidence type="ECO:0000256" key="1">
    <source>
        <dbReference type="ARBA" id="ARBA00001974"/>
    </source>
</evidence>
<dbReference type="SUPFAM" id="SSF51905">
    <property type="entry name" value="FAD/NAD(P)-binding domain"/>
    <property type="match status" value="1"/>
</dbReference>
<dbReference type="InterPro" id="IPR006076">
    <property type="entry name" value="FAD-dep_OxRdtase"/>
</dbReference>
<keyword evidence="7" id="KW-1185">Reference proteome</keyword>
<evidence type="ECO:0000259" key="5">
    <source>
        <dbReference type="Pfam" id="PF01266"/>
    </source>
</evidence>
<evidence type="ECO:0000256" key="2">
    <source>
        <dbReference type="ARBA" id="ARBA00022630"/>
    </source>
</evidence>
<dbReference type="GO" id="GO:0050660">
    <property type="term" value="F:flavin adenine dinucleotide binding"/>
    <property type="evidence" value="ECO:0007669"/>
    <property type="project" value="InterPro"/>
</dbReference>
<organism evidence="6 7">
    <name type="scientific">Stieleria bergensis</name>
    <dbReference type="NCBI Taxonomy" id="2528025"/>
    <lineage>
        <taxon>Bacteria</taxon>
        <taxon>Pseudomonadati</taxon>
        <taxon>Planctomycetota</taxon>
        <taxon>Planctomycetia</taxon>
        <taxon>Pirellulales</taxon>
        <taxon>Pirellulaceae</taxon>
        <taxon>Stieleria</taxon>
    </lineage>
</organism>
<comment type="cofactor">
    <cofactor evidence="1">
        <name>FAD</name>
        <dbReference type="ChEBI" id="CHEBI:57692"/>
    </cofactor>
</comment>
<dbReference type="InterPro" id="IPR045170">
    <property type="entry name" value="MTOX"/>
</dbReference>
<dbReference type="NCBIfam" id="NF008425">
    <property type="entry name" value="PRK11259.1"/>
    <property type="match status" value="1"/>
</dbReference>
<keyword evidence="3" id="KW-0274">FAD</keyword>
<dbReference type="Gene3D" id="3.50.50.60">
    <property type="entry name" value="FAD/NAD(P)-binding domain"/>
    <property type="match status" value="1"/>
</dbReference>
<dbReference type="PANTHER" id="PTHR10961">
    <property type="entry name" value="PEROXISOMAL SARCOSINE OXIDASE"/>
    <property type="match status" value="1"/>
</dbReference>
<protein>
    <submittedName>
        <fullName evidence="6">Monomeric sarcosine oxidase</fullName>
        <ecNumber evidence="6">1.5.3.1</ecNumber>
    </submittedName>
</protein>
<evidence type="ECO:0000256" key="3">
    <source>
        <dbReference type="ARBA" id="ARBA00022827"/>
    </source>
</evidence>
<dbReference type="EC" id="1.5.3.1" evidence="6"/>
<dbReference type="Pfam" id="PF01266">
    <property type="entry name" value="DAO"/>
    <property type="match status" value="1"/>
</dbReference>
<feature type="domain" description="FAD dependent oxidoreductase" evidence="5">
    <location>
        <begin position="7"/>
        <end position="357"/>
    </location>
</feature>
<evidence type="ECO:0000313" key="6">
    <source>
        <dbReference type="EMBL" id="QDT62231.1"/>
    </source>
</evidence>
<dbReference type="EMBL" id="CP036272">
    <property type="protein sequence ID" value="QDT62231.1"/>
    <property type="molecule type" value="Genomic_DNA"/>
</dbReference>
<sequence>MSVETYDVIVVGLGGVGSSAAYHLAKTGQRVLGLDLYHPPHVHGSSHGRTRVIRQAYFEHPSYVPLLKRAYRGWDEVERASGEIVFHRTGLIEVGPEDGVVIPGVRSSAKQYELPIEEFTMADAMQRYPGIAGPSDWRVIREVNAGCLDVERCVQTHLSLAENLGAALRYGEPMVSWETQPASVSVVTDRARYQAGSLVLAGGPWANEWLASHGIPLKILRKHLYWFQVTDQTYDEPAFPCYFFETPRGHFYGTPHDPGVGLKLARHSGGQVVESMQGQQHRPDEYDQQLCQDFISVCLPAASTTLSQWAGCYYTCTPDENFVVDTLPDSPQVTLVAGLSGHGFKFTSALGAVAAELVDRKVDRQAIDFLSVKRFLDPSP</sequence>
<evidence type="ECO:0000313" key="7">
    <source>
        <dbReference type="Proteomes" id="UP000315003"/>
    </source>
</evidence>
<evidence type="ECO:0000256" key="4">
    <source>
        <dbReference type="ARBA" id="ARBA00023002"/>
    </source>
</evidence>
<dbReference type="PANTHER" id="PTHR10961:SF7">
    <property type="entry name" value="FAD DEPENDENT OXIDOREDUCTASE DOMAIN-CONTAINING PROTEIN"/>
    <property type="match status" value="1"/>
</dbReference>
<dbReference type="Proteomes" id="UP000315003">
    <property type="component" value="Chromosome"/>
</dbReference>
<dbReference type="AlphaFoldDB" id="A0A517T1M0"/>
<dbReference type="Gene3D" id="3.30.9.10">
    <property type="entry name" value="D-Amino Acid Oxidase, subunit A, domain 2"/>
    <property type="match status" value="1"/>
</dbReference>
<gene>
    <name evidence="6" type="primary">soxA_2</name>
    <name evidence="6" type="ORF">SV7mr_47780</name>
</gene>
<proteinExistence type="predicted"/>
<keyword evidence="2" id="KW-0285">Flavoprotein</keyword>
<dbReference type="RefSeq" id="WP_145276859.1">
    <property type="nucleotide sequence ID" value="NZ_CP036272.1"/>
</dbReference>